<feature type="compositionally biased region" description="Basic and acidic residues" evidence="5">
    <location>
        <begin position="441"/>
        <end position="451"/>
    </location>
</feature>
<dbReference type="STRING" id="51642.NSMM_850018"/>
<feature type="transmembrane region" description="Helical" evidence="6">
    <location>
        <begin position="75"/>
        <end position="94"/>
    </location>
</feature>
<dbReference type="PANTHER" id="PTHR37422">
    <property type="entry name" value="TEICHURONIC ACID BIOSYNTHESIS PROTEIN TUAE"/>
    <property type="match status" value="1"/>
</dbReference>
<feature type="domain" description="DUF5935" evidence="8">
    <location>
        <begin position="1"/>
        <end position="188"/>
    </location>
</feature>
<gene>
    <name evidence="9" type="ORF">NSMM_850018</name>
</gene>
<evidence type="ECO:0000256" key="1">
    <source>
        <dbReference type="ARBA" id="ARBA00004141"/>
    </source>
</evidence>
<feature type="transmembrane region" description="Helical" evidence="6">
    <location>
        <begin position="199"/>
        <end position="230"/>
    </location>
</feature>
<feature type="transmembrane region" description="Helical" evidence="6">
    <location>
        <begin position="336"/>
        <end position="354"/>
    </location>
</feature>
<comment type="subcellular location">
    <subcellularLocation>
        <location evidence="1">Membrane</location>
        <topology evidence="1">Multi-pass membrane protein</topology>
    </subcellularLocation>
</comment>
<feature type="transmembrane region" description="Helical" evidence="6">
    <location>
        <begin position="100"/>
        <end position="120"/>
    </location>
</feature>
<feature type="transmembrane region" description="Helical" evidence="6">
    <location>
        <begin position="374"/>
        <end position="396"/>
    </location>
</feature>
<name>A0A1G5SJB3_9PROT</name>
<evidence type="ECO:0000313" key="9">
    <source>
        <dbReference type="EMBL" id="SCZ86970.1"/>
    </source>
</evidence>
<protein>
    <recommendedName>
        <fullName evidence="11">O-antigen polymerase</fullName>
    </recommendedName>
</protein>
<evidence type="ECO:0000256" key="3">
    <source>
        <dbReference type="ARBA" id="ARBA00022989"/>
    </source>
</evidence>
<feature type="region of interest" description="Disordered" evidence="5">
    <location>
        <begin position="432"/>
        <end position="451"/>
    </location>
</feature>
<feature type="transmembrane region" description="Helical" evidence="6">
    <location>
        <begin position="236"/>
        <end position="253"/>
    </location>
</feature>
<dbReference type="Pfam" id="PF19358">
    <property type="entry name" value="DUF5935"/>
    <property type="match status" value="1"/>
</dbReference>
<evidence type="ECO:0000259" key="7">
    <source>
        <dbReference type="Pfam" id="PF04932"/>
    </source>
</evidence>
<dbReference type="InterPro" id="IPR051533">
    <property type="entry name" value="WaaL-like"/>
</dbReference>
<dbReference type="AlphaFoldDB" id="A0A1G5SJB3"/>
<evidence type="ECO:0000259" key="8">
    <source>
        <dbReference type="Pfam" id="PF19358"/>
    </source>
</evidence>
<dbReference type="OrthoDB" id="9772644at2"/>
<keyword evidence="3 6" id="KW-1133">Transmembrane helix</keyword>
<keyword evidence="4 6" id="KW-0472">Membrane</keyword>
<dbReference type="Pfam" id="PF04932">
    <property type="entry name" value="Wzy_C"/>
    <property type="match status" value="1"/>
</dbReference>
<dbReference type="RefSeq" id="WP_090288302.1">
    <property type="nucleotide sequence ID" value="NZ_FMWO01000097.1"/>
</dbReference>
<keyword evidence="2 6" id="KW-0812">Transmembrane</keyword>
<feature type="transmembrane region" description="Helical" evidence="6">
    <location>
        <begin position="43"/>
        <end position="63"/>
    </location>
</feature>
<keyword evidence="10" id="KW-1185">Reference proteome</keyword>
<feature type="transmembrane region" description="Helical" evidence="6">
    <location>
        <begin position="171"/>
        <end position="187"/>
    </location>
</feature>
<dbReference type="PANTHER" id="PTHR37422:SF13">
    <property type="entry name" value="LIPOPOLYSACCHARIDE BIOSYNTHESIS PROTEIN PA4999-RELATED"/>
    <property type="match status" value="1"/>
</dbReference>
<evidence type="ECO:0000256" key="4">
    <source>
        <dbReference type="ARBA" id="ARBA00023136"/>
    </source>
</evidence>
<dbReference type="GO" id="GO:0016020">
    <property type="term" value="C:membrane"/>
    <property type="evidence" value="ECO:0007669"/>
    <property type="project" value="UniProtKB-SubCell"/>
</dbReference>
<evidence type="ECO:0008006" key="11">
    <source>
        <dbReference type="Google" id="ProtNLM"/>
    </source>
</evidence>
<reference evidence="9 10" key="1">
    <citation type="submission" date="2016-10" db="EMBL/GenBank/DDBJ databases">
        <authorList>
            <person name="de Groot N.N."/>
        </authorList>
    </citation>
    <scope>NUCLEOTIDE SEQUENCE [LARGE SCALE GENOMIC DNA]</scope>
    <source>
        <strain evidence="9">1</strain>
    </source>
</reference>
<feature type="domain" description="O-antigen ligase-related" evidence="7">
    <location>
        <begin position="204"/>
        <end position="344"/>
    </location>
</feature>
<dbReference type="NCBIfam" id="TIGR03097">
    <property type="entry name" value="PEP_O_lig_1"/>
    <property type="match status" value="1"/>
</dbReference>
<evidence type="ECO:0000256" key="6">
    <source>
        <dbReference type="SAM" id="Phobius"/>
    </source>
</evidence>
<organism evidence="9 10">
    <name type="scientific">Nitrosomonas mobilis</name>
    <dbReference type="NCBI Taxonomy" id="51642"/>
    <lineage>
        <taxon>Bacteria</taxon>
        <taxon>Pseudomonadati</taxon>
        <taxon>Pseudomonadota</taxon>
        <taxon>Betaproteobacteria</taxon>
        <taxon>Nitrosomonadales</taxon>
        <taxon>Nitrosomonadaceae</taxon>
        <taxon>Nitrosomonas</taxon>
    </lineage>
</organism>
<proteinExistence type="predicted"/>
<feature type="transmembrane region" description="Helical" evidence="6">
    <location>
        <begin position="129"/>
        <end position="151"/>
    </location>
</feature>
<sequence length="451" mass="51209">MRDIIVTAIVFTGLVFVLNNPYIGVLLWSWIGYMNPHRLGWGFAYNFPFALLIALVTLISLVISRKKLEFFWHPAVGWLIILNIWFVITTLFSLQPDESWMEFIKVIKIQFFIFITLWVMHDRNKINGLVWVIAISIGFYGFKGGIFTLMGGGSSHVLGPEDSFISGNTEIGLALVMVLPLIWYLYLHTHKKWIRSGLLLSIPLVAIAILGTQSRGAFLAIAAIGVFLWLKSRKKLVPLLVILLMIPFVFMFMPQSWHDRMSTINNYEEDASAMGRINAWILAIKMANARPLIGGGFRSFHEDNYEYYAPGLIDRSGRIHYPDVHSVYFEMLGEQGYVGLFVFLMLGWIAWRTASKIMKLTRDSEKHKWAYDLASMIQVGYIGYAVGGAFLGLSYFDLPYHFLAILVLTLRIVEQSLATNPQSVIVPKHSHLTPPSSGGRVFDDIKTTNNN</sequence>
<dbReference type="Proteomes" id="UP000198729">
    <property type="component" value="Unassembled WGS sequence"/>
</dbReference>
<evidence type="ECO:0000313" key="10">
    <source>
        <dbReference type="Proteomes" id="UP000198729"/>
    </source>
</evidence>
<evidence type="ECO:0000256" key="5">
    <source>
        <dbReference type="SAM" id="MobiDB-lite"/>
    </source>
</evidence>
<feature type="transmembrane region" description="Helical" evidence="6">
    <location>
        <begin position="7"/>
        <end position="31"/>
    </location>
</feature>
<dbReference type="InterPro" id="IPR045979">
    <property type="entry name" value="DUF5935"/>
</dbReference>
<dbReference type="InterPro" id="IPR017528">
    <property type="entry name" value="CHP03097O-antigen_lig-rel"/>
</dbReference>
<dbReference type="EMBL" id="FMWO01000097">
    <property type="protein sequence ID" value="SCZ86970.1"/>
    <property type="molecule type" value="Genomic_DNA"/>
</dbReference>
<accession>A0A1G5SJB3</accession>
<dbReference type="InterPro" id="IPR007016">
    <property type="entry name" value="O-antigen_ligase-rel_domated"/>
</dbReference>
<evidence type="ECO:0000256" key="2">
    <source>
        <dbReference type="ARBA" id="ARBA00022692"/>
    </source>
</evidence>